<evidence type="ECO:0000256" key="3">
    <source>
        <dbReference type="ARBA" id="ARBA00022692"/>
    </source>
</evidence>
<keyword evidence="9" id="KW-1185">Reference proteome</keyword>
<organism evidence="8 9">
    <name type="scientific">Streptomyces cyanogenus</name>
    <dbReference type="NCBI Taxonomy" id="80860"/>
    <lineage>
        <taxon>Bacteria</taxon>
        <taxon>Bacillati</taxon>
        <taxon>Actinomycetota</taxon>
        <taxon>Actinomycetes</taxon>
        <taxon>Kitasatosporales</taxon>
        <taxon>Streptomycetaceae</taxon>
        <taxon>Streptomyces</taxon>
    </lineage>
</organism>
<evidence type="ECO:0000256" key="1">
    <source>
        <dbReference type="ARBA" id="ARBA00004651"/>
    </source>
</evidence>
<protein>
    <submittedName>
        <fullName evidence="8">Leucine/isoleucine/valine transporter permease subunit</fullName>
    </submittedName>
</protein>
<feature type="transmembrane region" description="Helical" evidence="7">
    <location>
        <begin position="249"/>
        <end position="282"/>
    </location>
</feature>
<dbReference type="InterPro" id="IPR043428">
    <property type="entry name" value="LivM-like"/>
</dbReference>
<reference evidence="8 9" key="1">
    <citation type="submission" date="2021-03" db="EMBL/GenBank/DDBJ databases">
        <title>Complete genome sequence of Streptomyces cyanogenus S136, producer of anticancer angucycline landomycin A.</title>
        <authorList>
            <person name="Hrab P."/>
            <person name="Ruckert C."/>
            <person name="Busche T."/>
            <person name="Ostash I."/>
            <person name="Kalinowski J."/>
            <person name="Fedorenko V."/>
            <person name="Yushchuk O."/>
            <person name="Ostash B."/>
        </authorList>
    </citation>
    <scope>NUCLEOTIDE SEQUENCE [LARGE SCALE GENOMIC DNA]</scope>
    <source>
        <strain evidence="8 9">S136</strain>
    </source>
</reference>
<evidence type="ECO:0000256" key="7">
    <source>
        <dbReference type="SAM" id="Phobius"/>
    </source>
</evidence>
<feature type="region of interest" description="Disordered" evidence="6">
    <location>
        <begin position="330"/>
        <end position="489"/>
    </location>
</feature>
<accession>A0ABX7TLX5</accession>
<comment type="subcellular location">
    <subcellularLocation>
        <location evidence="1">Cell membrane</location>
        <topology evidence="1">Multi-pass membrane protein</topology>
    </subcellularLocation>
</comment>
<feature type="transmembrane region" description="Helical" evidence="7">
    <location>
        <begin position="92"/>
        <end position="113"/>
    </location>
</feature>
<evidence type="ECO:0000256" key="5">
    <source>
        <dbReference type="ARBA" id="ARBA00023136"/>
    </source>
</evidence>
<feature type="compositionally biased region" description="Basic and acidic residues" evidence="6">
    <location>
        <begin position="336"/>
        <end position="347"/>
    </location>
</feature>
<sequence length="489" mass="49650">MSTITTVLGTDRARRLRAALTVLLAAAAAVGAPFYFAPFQVFQLTMVLLYAVALAGLNLLVGFGGQISLGHGAFFAAGAYTAAVMLDRYDTGHLATLPAAAAGCFLLGLGFGVPALRLRGLYLALVTLSFAVFLPPLLKRLEPVTGGSMGLTVDKLRPPAWSGLAEDQWMYFVVLAVTAVALLLARNLLRSRVGRALLAVRDNESAAEVMGVRLALHKTLAFAWSAMFAGVAGCLYTWVIGFVSPDSFGFVLSITLLAGLVVGGLASLYGPLLGAAFVMYVPSVSQDLSEAAPGVVFGLLIITVMFVAPTGLAGLPGRVLGAVTRRLPRAAAPDGTPEKESAPEADRQSAAASGPEADRQSAAASGPEVDRESAAASGPEVDRESAAASGPEADRESAAASGPEVDRESAAASGPDADPQSPAAPASEADPQSPAAPASEAAPQSPAASTPDANPQSPAASEPSASLSPAEPAVADAEPVGAPPRTEKE</sequence>
<feature type="transmembrane region" description="Helical" evidence="7">
    <location>
        <begin position="294"/>
        <end position="315"/>
    </location>
</feature>
<feature type="transmembrane region" description="Helical" evidence="7">
    <location>
        <begin position="220"/>
        <end position="243"/>
    </location>
</feature>
<feature type="compositionally biased region" description="Low complexity" evidence="6">
    <location>
        <begin position="410"/>
        <end position="489"/>
    </location>
</feature>
<proteinExistence type="predicted"/>
<dbReference type="PANTHER" id="PTHR30482">
    <property type="entry name" value="HIGH-AFFINITY BRANCHED-CHAIN AMINO ACID TRANSPORT SYSTEM PERMEASE"/>
    <property type="match status" value="1"/>
</dbReference>
<evidence type="ECO:0000256" key="2">
    <source>
        <dbReference type="ARBA" id="ARBA00022475"/>
    </source>
</evidence>
<dbReference type="PANTHER" id="PTHR30482:SF20">
    <property type="entry name" value="HIGH-AFFINITY BRANCHED-CHAIN AMINO ACID TRANSPORT SYSTEM PERMEASE PROTEIN LIVM"/>
    <property type="match status" value="1"/>
</dbReference>
<dbReference type="Proteomes" id="UP000663908">
    <property type="component" value="Chromosome"/>
</dbReference>
<dbReference type="Pfam" id="PF02653">
    <property type="entry name" value="BPD_transp_2"/>
    <property type="match status" value="1"/>
</dbReference>
<keyword evidence="4 7" id="KW-1133">Transmembrane helix</keyword>
<feature type="transmembrane region" description="Helical" evidence="7">
    <location>
        <begin position="169"/>
        <end position="189"/>
    </location>
</feature>
<feature type="transmembrane region" description="Helical" evidence="7">
    <location>
        <begin position="68"/>
        <end position="86"/>
    </location>
</feature>
<keyword evidence="5 7" id="KW-0472">Membrane</keyword>
<evidence type="ECO:0000256" key="4">
    <source>
        <dbReference type="ARBA" id="ARBA00022989"/>
    </source>
</evidence>
<feature type="transmembrane region" description="Helical" evidence="7">
    <location>
        <begin position="120"/>
        <end position="138"/>
    </location>
</feature>
<dbReference type="RefSeq" id="WP_243769073.1">
    <property type="nucleotide sequence ID" value="NZ_CP071839.1"/>
</dbReference>
<gene>
    <name evidence="8" type="ORF">S1361_04460</name>
</gene>
<keyword evidence="2" id="KW-1003">Cell membrane</keyword>
<evidence type="ECO:0000313" key="8">
    <source>
        <dbReference type="EMBL" id="QTD96588.1"/>
    </source>
</evidence>
<evidence type="ECO:0000313" key="9">
    <source>
        <dbReference type="Proteomes" id="UP000663908"/>
    </source>
</evidence>
<dbReference type="InterPro" id="IPR001851">
    <property type="entry name" value="ABC_transp_permease"/>
</dbReference>
<feature type="transmembrane region" description="Helical" evidence="7">
    <location>
        <begin position="41"/>
        <end position="61"/>
    </location>
</feature>
<keyword evidence="3 7" id="KW-0812">Transmembrane</keyword>
<dbReference type="EMBL" id="CP071839">
    <property type="protein sequence ID" value="QTD96588.1"/>
    <property type="molecule type" value="Genomic_DNA"/>
</dbReference>
<name>A0ABX7TLX5_STRCY</name>
<dbReference type="CDD" id="cd06581">
    <property type="entry name" value="TM_PBP1_LivM_like"/>
    <property type="match status" value="1"/>
</dbReference>
<evidence type="ECO:0000256" key="6">
    <source>
        <dbReference type="SAM" id="MobiDB-lite"/>
    </source>
</evidence>